<evidence type="ECO:0000256" key="1">
    <source>
        <dbReference type="ARBA" id="ARBA00001974"/>
    </source>
</evidence>
<dbReference type="InterPro" id="IPR036188">
    <property type="entry name" value="FAD/NAD-bd_sf"/>
</dbReference>
<comment type="cofactor">
    <cofactor evidence="1 7">
        <name>FAD</name>
        <dbReference type="ChEBI" id="CHEBI:57692"/>
    </cofactor>
</comment>
<keyword evidence="11" id="KW-1185">Reference proteome</keyword>
<keyword evidence="4 7" id="KW-0274">FAD</keyword>
<evidence type="ECO:0000256" key="4">
    <source>
        <dbReference type="ARBA" id="ARBA00022827"/>
    </source>
</evidence>
<feature type="binding site" evidence="8">
    <location>
        <begin position="195"/>
        <end position="196"/>
    </location>
    <ligand>
        <name>NADP(+)</name>
        <dbReference type="ChEBI" id="CHEBI:58349"/>
    </ligand>
</feature>
<dbReference type="EMBL" id="NWUF01000010">
    <property type="protein sequence ID" value="PCE42116.1"/>
    <property type="molecule type" value="Genomic_DNA"/>
</dbReference>
<feature type="binding site" evidence="8">
    <location>
        <position position="207"/>
    </location>
    <ligand>
        <name>NADP(+)</name>
        <dbReference type="ChEBI" id="CHEBI:58349"/>
    </ligand>
</feature>
<dbReference type="Gene3D" id="3.50.50.60">
    <property type="entry name" value="FAD/NAD(P)-binding domain"/>
    <property type="match status" value="1"/>
</dbReference>
<comment type="similarity">
    <text evidence="2">Belongs to the ferredoxin--NADP reductase type 1 family.</text>
</comment>
<feature type="binding site" evidence="7">
    <location>
        <position position="44"/>
    </location>
    <ligand>
        <name>FAD</name>
        <dbReference type="ChEBI" id="CHEBI:57692"/>
    </ligand>
</feature>
<evidence type="ECO:0000313" key="11">
    <source>
        <dbReference type="Proteomes" id="UP000218934"/>
    </source>
</evidence>
<evidence type="ECO:0000256" key="3">
    <source>
        <dbReference type="ARBA" id="ARBA00022630"/>
    </source>
</evidence>
<evidence type="ECO:0000256" key="8">
    <source>
        <dbReference type="PIRSR" id="PIRSR000362-2"/>
    </source>
</evidence>
<reference evidence="10 11" key="1">
    <citation type="submission" date="2017-09" db="EMBL/GenBank/DDBJ databases">
        <title>The Catabolism of 3,6-Dichlorosalicylic acid is Initiated by the Cytochrome P450 Monooxygenase DsmABC in Rhizorhabdus dicambivorans Ndbn-20.</title>
        <authorList>
            <person name="Na L."/>
        </authorList>
    </citation>
    <scope>NUCLEOTIDE SEQUENCE [LARGE SCALE GENOMIC DNA]</scope>
    <source>
        <strain evidence="10 11">Ndbn-20m</strain>
    </source>
</reference>
<dbReference type="OrthoDB" id="9803192at2"/>
<evidence type="ECO:0000313" key="10">
    <source>
        <dbReference type="EMBL" id="PCE42116.1"/>
    </source>
</evidence>
<dbReference type="PRINTS" id="PR00419">
    <property type="entry name" value="ADXRDTASE"/>
</dbReference>
<dbReference type="KEGG" id="rdi:CMV14_18635"/>
<feature type="binding site" evidence="8">
    <location>
        <begin position="151"/>
        <end position="154"/>
    </location>
    <ligand>
        <name>NADP(+)</name>
        <dbReference type="ChEBI" id="CHEBI:58349"/>
    </ligand>
</feature>
<feature type="binding site" evidence="7">
    <location>
        <position position="14"/>
    </location>
    <ligand>
        <name>FAD</name>
        <dbReference type="ChEBI" id="CHEBI:57692"/>
    </ligand>
</feature>
<comment type="caution">
    <text evidence="10">The sequence shown here is derived from an EMBL/GenBank/DDBJ whole genome shotgun (WGS) entry which is preliminary data.</text>
</comment>
<protein>
    <submittedName>
        <fullName evidence="10">NADP oxidoreductase</fullName>
    </submittedName>
</protein>
<dbReference type="AlphaFoldDB" id="A0A2A4FXJ1"/>
<feature type="domain" description="FAD/NAD(P)-binding" evidence="9">
    <location>
        <begin position="5"/>
        <end position="162"/>
    </location>
</feature>
<dbReference type="GO" id="GO:0016491">
    <property type="term" value="F:oxidoreductase activity"/>
    <property type="evidence" value="ECO:0007669"/>
    <property type="project" value="UniProtKB-KW"/>
</dbReference>
<dbReference type="PANTHER" id="PTHR48467">
    <property type="entry name" value="GLUTAMATE SYNTHASE 1 [NADH], CHLOROPLASTIC-LIKE"/>
    <property type="match status" value="1"/>
</dbReference>
<dbReference type="Gene3D" id="3.40.50.720">
    <property type="entry name" value="NAD(P)-binding Rossmann-like Domain"/>
    <property type="match status" value="1"/>
</dbReference>
<dbReference type="InterPro" id="IPR021163">
    <property type="entry name" value="Ferredox_Rdtase_adrenod"/>
</dbReference>
<evidence type="ECO:0000256" key="5">
    <source>
        <dbReference type="ARBA" id="ARBA00022857"/>
    </source>
</evidence>
<feature type="binding site" evidence="7">
    <location>
        <position position="80"/>
    </location>
    <ligand>
        <name>FAD</name>
        <dbReference type="ChEBI" id="CHEBI:57692"/>
    </ligand>
</feature>
<dbReference type="Pfam" id="PF07992">
    <property type="entry name" value="Pyr_redox_2"/>
    <property type="match status" value="1"/>
</dbReference>
<name>A0A2A4FXJ1_9SPHN</name>
<dbReference type="Proteomes" id="UP000218934">
    <property type="component" value="Unassembled WGS sequence"/>
</dbReference>
<keyword evidence="6" id="KW-0560">Oxidoreductase</keyword>
<keyword evidence="3" id="KW-0285">Flavoprotein</keyword>
<accession>A0A2A4FXJ1</accession>
<evidence type="ECO:0000256" key="6">
    <source>
        <dbReference type="ARBA" id="ARBA00023002"/>
    </source>
</evidence>
<feature type="binding site" evidence="7">
    <location>
        <position position="353"/>
    </location>
    <ligand>
        <name>FAD</name>
        <dbReference type="ChEBI" id="CHEBI:57692"/>
    </ligand>
</feature>
<feature type="binding site" evidence="7">
    <location>
        <begin position="360"/>
        <end position="362"/>
    </location>
    <ligand>
        <name>FAD</name>
        <dbReference type="ChEBI" id="CHEBI:57692"/>
    </ligand>
</feature>
<dbReference type="PIRSF" id="PIRSF000362">
    <property type="entry name" value="FNR"/>
    <property type="match status" value="1"/>
</dbReference>
<dbReference type="InterPro" id="IPR055275">
    <property type="entry name" value="Ferredox_Rdtase"/>
</dbReference>
<evidence type="ECO:0000256" key="7">
    <source>
        <dbReference type="PIRSR" id="PIRSR000362-1"/>
    </source>
</evidence>
<sequence length="454" mass="48529">MAPVRVAVIGAGPAGYYAAEALLASETPLVAVDMFDRLPTPWGLVRAGVAPDHPRIKSVSAQFAEIASHPRYRYFGNVELGRDISRDELLARYDAVLYAVGARSERRLGIAGEDLPGSLAASDFVAWYNGHPDHAALAPDLSGTRAVVIGNGNVALDVARMLLLPQGELSQTDTADHAIAAFATSNIREVVILGRRGPAEAAFTTPEIRELADIEGLDVGVDDPALLEQPLPPDTPDIKRIQRNITALAKYGAGRVDGERRMRFRFLRSPLEIGGNGRVESITLGINRLETEGGQTKAVDTGERETIATDLVIRAVGYRGVPLPGVPFDEASATIPNEQGKVTGGEREYVAGWIKRGPSGVIGTNRGDAVETVERLLADFADADSKAAAQDEISGWLRSRCPEMVDHAGWLGIDRHETGLGEPSGRPRVKLVTIDAMLGVARTATSADELQTQD</sequence>
<dbReference type="InterPro" id="IPR023753">
    <property type="entry name" value="FAD/NAD-binding_dom"/>
</dbReference>
<feature type="binding site" evidence="8">
    <location>
        <position position="360"/>
    </location>
    <ligand>
        <name>NADP(+)</name>
        <dbReference type="ChEBI" id="CHEBI:58349"/>
    </ligand>
</feature>
<organism evidence="10 11">
    <name type="scientific">Rhizorhabdus dicambivorans</name>
    <dbReference type="NCBI Taxonomy" id="1850238"/>
    <lineage>
        <taxon>Bacteria</taxon>
        <taxon>Pseudomonadati</taxon>
        <taxon>Pseudomonadota</taxon>
        <taxon>Alphaproteobacteria</taxon>
        <taxon>Sphingomonadales</taxon>
        <taxon>Sphingomonadaceae</taxon>
        <taxon>Rhizorhabdus</taxon>
    </lineage>
</organism>
<keyword evidence="5 8" id="KW-0521">NADP</keyword>
<evidence type="ECO:0000259" key="9">
    <source>
        <dbReference type="Pfam" id="PF07992"/>
    </source>
</evidence>
<evidence type="ECO:0000256" key="2">
    <source>
        <dbReference type="ARBA" id="ARBA00008312"/>
    </source>
</evidence>
<proteinExistence type="inferred from homology"/>
<dbReference type="PANTHER" id="PTHR48467:SF1">
    <property type="entry name" value="GLUTAMATE SYNTHASE 1 [NADH], CHLOROPLASTIC-LIKE"/>
    <property type="match status" value="1"/>
</dbReference>
<dbReference type="SUPFAM" id="SSF51971">
    <property type="entry name" value="Nucleotide-binding domain"/>
    <property type="match status" value="2"/>
</dbReference>
<gene>
    <name evidence="10" type="ORF">COO09_12340</name>
</gene>